<feature type="compositionally biased region" description="Basic and acidic residues" evidence="1">
    <location>
        <begin position="241"/>
        <end position="254"/>
    </location>
</feature>
<dbReference type="SUPFAM" id="SSF56112">
    <property type="entry name" value="Protein kinase-like (PK-like)"/>
    <property type="match status" value="1"/>
</dbReference>
<organism evidence="2 3">
    <name type="scientific">Saguinus oedipus</name>
    <name type="common">Cotton-top tamarin</name>
    <name type="synonym">Oedipomidas oedipus</name>
    <dbReference type="NCBI Taxonomy" id="9490"/>
    <lineage>
        <taxon>Eukaryota</taxon>
        <taxon>Metazoa</taxon>
        <taxon>Chordata</taxon>
        <taxon>Craniata</taxon>
        <taxon>Vertebrata</taxon>
        <taxon>Euteleostomi</taxon>
        <taxon>Mammalia</taxon>
        <taxon>Eutheria</taxon>
        <taxon>Euarchontoglires</taxon>
        <taxon>Primates</taxon>
        <taxon>Haplorrhini</taxon>
        <taxon>Platyrrhini</taxon>
        <taxon>Cebidae</taxon>
        <taxon>Callitrichinae</taxon>
        <taxon>Saguinus</taxon>
    </lineage>
</organism>
<protein>
    <recommendedName>
        <fullName evidence="4">Mitogen-activated protein kinase 15</fullName>
    </recommendedName>
</protein>
<dbReference type="Proteomes" id="UP001266305">
    <property type="component" value="Unassembled WGS sequence"/>
</dbReference>
<keyword evidence="3" id="KW-1185">Reference proteome</keyword>
<evidence type="ECO:0000313" key="3">
    <source>
        <dbReference type="Proteomes" id="UP001266305"/>
    </source>
</evidence>
<evidence type="ECO:0000256" key="1">
    <source>
        <dbReference type="SAM" id="MobiDB-lite"/>
    </source>
</evidence>
<proteinExistence type="predicted"/>
<accession>A0ABQ9UEG1</accession>
<dbReference type="Gene3D" id="3.30.200.20">
    <property type="entry name" value="Phosphorylase Kinase, domain 1"/>
    <property type="match status" value="1"/>
</dbReference>
<dbReference type="EMBL" id="JASSZA010000013">
    <property type="protein sequence ID" value="KAK2095184.1"/>
    <property type="molecule type" value="Genomic_DNA"/>
</dbReference>
<sequence>MERRAPRGCRGLCTLQGADCLQVRHGGIHLEGQQSGPPVWEPSPSHEHGSEEGSWVGPWRQHMAAHRPRQTLDTLLPPDTSPEALDLLRRLLVFAPDKRLSATQALQHPYLQRFHCSSDKWARKADVRLRVHEGLQLSAPEYRSRVYQVLRLMTPIIPDPQTPHGQAATSEHPPVPQMILERGGSSCTSREKGLEGVPPGAEPRASPSQAYLCKPRANPQLSSGTPVQGPRPRPQSGPGHDPPEHGVKPSEREAASSLTSQTVAQVDNQALIRADGNWGGGVPPRPGRRMFRTSASQGAQGAARALLGGYSQAYGTVCHSALGHLPLPEGHCV</sequence>
<feature type="region of interest" description="Disordered" evidence="1">
    <location>
        <begin position="158"/>
        <end position="260"/>
    </location>
</feature>
<dbReference type="InterPro" id="IPR011009">
    <property type="entry name" value="Kinase-like_dom_sf"/>
</dbReference>
<evidence type="ECO:0008006" key="4">
    <source>
        <dbReference type="Google" id="ProtNLM"/>
    </source>
</evidence>
<dbReference type="Gene3D" id="1.10.510.10">
    <property type="entry name" value="Transferase(Phosphotransferase) domain 1"/>
    <property type="match status" value="1"/>
</dbReference>
<evidence type="ECO:0000313" key="2">
    <source>
        <dbReference type="EMBL" id="KAK2095184.1"/>
    </source>
</evidence>
<gene>
    <name evidence="2" type="ORF">P7K49_026600</name>
</gene>
<comment type="caution">
    <text evidence="2">The sequence shown here is derived from an EMBL/GenBank/DDBJ whole genome shotgun (WGS) entry which is preliminary data.</text>
</comment>
<feature type="region of interest" description="Disordered" evidence="1">
    <location>
        <begin position="31"/>
        <end position="54"/>
    </location>
</feature>
<name>A0ABQ9UEG1_SAGOE</name>
<reference evidence="2 3" key="1">
    <citation type="submission" date="2023-05" db="EMBL/GenBank/DDBJ databases">
        <title>B98-5 Cell Line De Novo Hybrid Assembly: An Optical Mapping Approach.</title>
        <authorList>
            <person name="Kananen K."/>
            <person name="Auerbach J.A."/>
            <person name="Kautto E."/>
            <person name="Blachly J.S."/>
        </authorList>
    </citation>
    <scope>NUCLEOTIDE SEQUENCE [LARGE SCALE GENOMIC DNA]</scope>
    <source>
        <strain evidence="2">B95-8</strain>
        <tissue evidence="2">Cell line</tissue>
    </source>
</reference>